<organism evidence="1">
    <name type="scientific">Cupriavidus taiwanensis</name>
    <dbReference type="NCBI Taxonomy" id="164546"/>
    <lineage>
        <taxon>Bacteria</taxon>
        <taxon>Pseudomonadati</taxon>
        <taxon>Pseudomonadota</taxon>
        <taxon>Betaproteobacteria</taxon>
        <taxon>Burkholderiales</taxon>
        <taxon>Burkholderiaceae</taxon>
        <taxon>Cupriavidus</taxon>
    </lineage>
</organism>
<proteinExistence type="predicted"/>
<comment type="caution">
    <text evidence="1">The sequence shown here is derived from an EMBL/GenBank/DDBJ whole genome shotgun (WGS) entry which is preliminary data.</text>
</comment>
<accession>A0A375C436</accession>
<name>A0A375C436_9BURK</name>
<gene>
    <name evidence="1" type="ORF">CBM2586_A50450</name>
</gene>
<dbReference type="EMBL" id="OFSN01000010">
    <property type="protein sequence ID" value="SOY62205.1"/>
    <property type="molecule type" value="Genomic_DNA"/>
</dbReference>
<sequence>MDKLQEPSSEVIWSRTRQPLGVATLNRIAPSGRRSPLRLAARGPVRLDPGARRARDVASHSRFGLQKRAQFVTSAVAVLGYLSAEAEGKNEALSLR</sequence>
<evidence type="ECO:0000313" key="1">
    <source>
        <dbReference type="EMBL" id="SOY62205.1"/>
    </source>
</evidence>
<reference evidence="1" key="1">
    <citation type="submission" date="2018-01" db="EMBL/GenBank/DDBJ databases">
        <authorList>
            <person name="Clerissi C."/>
        </authorList>
    </citation>
    <scope>NUCLEOTIDE SEQUENCE</scope>
    <source>
        <strain evidence="1">Cupriavidus taiwanensis LMG 19430</strain>
    </source>
</reference>
<dbReference type="AlphaFoldDB" id="A0A375C436"/>
<dbReference type="Proteomes" id="UP000257016">
    <property type="component" value="Unassembled WGS sequence"/>
</dbReference>
<protein>
    <submittedName>
        <fullName evidence="1">Uncharacterized protein</fullName>
    </submittedName>
</protein>